<keyword evidence="1" id="KW-0732">Signal</keyword>
<proteinExistence type="predicted"/>
<accession>G6XF18</accession>
<keyword evidence="3" id="KW-1185">Reference proteome</keyword>
<reference evidence="2 3" key="1">
    <citation type="submission" date="2011-10" db="EMBL/GenBank/DDBJ databases">
        <title>Genome sequence of Gluconobacter morbifer G707, isolated from Drosophila gut.</title>
        <authorList>
            <person name="Lee W.-J."/>
            <person name="Kim E.-K."/>
        </authorList>
    </citation>
    <scope>NUCLEOTIDE SEQUENCE [LARGE SCALE GENOMIC DNA]</scope>
    <source>
        <strain evidence="2 3">G707</strain>
    </source>
</reference>
<sequence>MRKSFLAGVAILAMGLASSAQAKDWTENWFSDTAFGAQIEGGVMGSSSHPASNLNFGQLLSPYADQATLNQIALTFTKPVDAIGGGYGLGFNLRMLYGSDARSYNIAGVSDRWINGRYQAMPVFANLALHMPWLTKNGLDGQVGILTSPMGVETLDPSTRAFYTLAYTTEYSTPFEHVGAMFQWHLDDHYDIQFGADTGNQTSFGRGDNNHKPAGYIGLTANNLADGHLSFTYLLRLGPENAVCSLGSRADGAMRYWNDINGTWTFSKKWSLSAEFNQLHDDGLRADTISGVVWGKWQVLPTLSVNARGEVYRDNTGQFVASFMDNEGYVQGMLGHSVREETAPPTTYGALTLNTIWRPDVGHHIELLQFRPELRFDRALSGTRPFDDQHHMGRILFGADMTLGF</sequence>
<dbReference type="STRING" id="1088869.GMO_00830"/>
<feature type="chain" id="PRO_5003489680" description="Porin" evidence="1">
    <location>
        <begin position="23"/>
        <end position="405"/>
    </location>
</feature>
<dbReference type="OrthoDB" id="235878at2"/>
<evidence type="ECO:0000313" key="3">
    <source>
        <dbReference type="Proteomes" id="UP000004949"/>
    </source>
</evidence>
<dbReference type="PATRIC" id="fig|1088869.3.peg.82"/>
<organism evidence="2 3">
    <name type="scientific">Gluconobacter morbifer G707</name>
    <dbReference type="NCBI Taxonomy" id="1088869"/>
    <lineage>
        <taxon>Bacteria</taxon>
        <taxon>Pseudomonadati</taxon>
        <taxon>Pseudomonadota</taxon>
        <taxon>Alphaproteobacteria</taxon>
        <taxon>Acetobacterales</taxon>
        <taxon>Acetobacteraceae</taxon>
        <taxon>Gluconobacter</taxon>
    </lineage>
</organism>
<dbReference type="RefSeq" id="WP_008850234.1">
    <property type="nucleotide sequence ID" value="NZ_AGQV01000001.1"/>
</dbReference>
<dbReference type="InterPro" id="IPR011486">
    <property type="entry name" value="BBP2"/>
</dbReference>
<evidence type="ECO:0008006" key="4">
    <source>
        <dbReference type="Google" id="ProtNLM"/>
    </source>
</evidence>
<dbReference type="AlphaFoldDB" id="G6XF18"/>
<dbReference type="eggNOG" id="ENOG5033C4N">
    <property type="taxonomic scope" value="Bacteria"/>
</dbReference>
<evidence type="ECO:0000313" key="2">
    <source>
        <dbReference type="EMBL" id="EHH68776.1"/>
    </source>
</evidence>
<protein>
    <recommendedName>
        <fullName evidence="4">Porin</fullName>
    </recommendedName>
</protein>
<dbReference type="Proteomes" id="UP000004949">
    <property type="component" value="Unassembled WGS sequence"/>
</dbReference>
<dbReference type="Pfam" id="PF07642">
    <property type="entry name" value="BBP2"/>
    <property type="match status" value="1"/>
</dbReference>
<comment type="caution">
    <text evidence="2">The sequence shown here is derived from an EMBL/GenBank/DDBJ whole genome shotgun (WGS) entry which is preliminary data.</text>
</comment>
<feature type="signal peptide" evidence="1">
    <location>
        <begin position="1"/>
        <end position="22"/>
    </location>
</feature>
<name>G6XF18_9PROT</name>
<gene>
    <name evidence="2" type="ORF">GMO_00830</name>
</gene>
<dbReference type="EMBL" id="AGQV01000001">
    <property type="protein sequence ID" value="EHH68776.1"/>
    <property type="molecule type" value="Genomic_DNA"/>
</dbReference>
<evidence type="ECO:0000256" key="1">
    <source>
        <dbReference type="SAM" id="SignalP"/>
    </source>
</evidence>